<dbReference type="InterPro" id="IPR015943">
    <property type="entry name" value="WD40/YVTN_repeat-like_dom_sf"/>
</dbReference>
<keyword evidence="9" id="KW-1185">Reference proteome</keyword>
<reference evidence="8 9" key="1">
    <citation type="journal article" date="2017" name="Mycologia">
        <title>Bifiguratus adelaidae, gen. et sp. nov., a new member of Mucoromycotina in endophytic and soil-dwelling habitats.</title>
        <authorList>
            <person name="Torres-Cruz T.J."/>
            <person name="Billingsley Tobias T.L."/>
            <person name="Almatruk M."/>
            <person name="Hesse C."/>
            <person name="Kuske C.R."/>
            <person name="Desiro A."/>
            <person name="Benucci G.M."/>
            <person name="Bonito G."/>
            <person name="Stajich J.E."/>
            <person name="Dunlap C."/>
            <person name="Arnold A.E."/>
            <person name="Porras-Alfaro A."/>
        </authorList>
    </citation>
    <scope>NUCLEOTIDE SEQUENCE [LARGE SCALE GENOMIC DNA]</scope>
    <source>
        <strain evidence="8 9">AZ0501</strain>
    </source>
</reference>
<gene>
    <name evidence="8" type="ORF">BZG36_04844</name>
</gene>
<evidence type="ECO:0000313" key="8">
    <source>
        <dbReference type="EMBL" id="OZJ02499.1"/>
    </source>
</evidence>
<keyword evidence="5" id="KW-0677">Repeat</keyword>
<evidence type="ECO:0000256" key="5">
    <source>
        <dbReference type="ARBA" id="ARBA00022737"/>
    </source>
</evidence>
<keyword evidence="4" id="KW-0819">tRNA processing</keyword>
<organism evidence="8 9">
    <name type="scientific">Bifiguratus adelaidae</name>
    <dbReference type="NCBI Taxonomy" id="1938954"/>
    <lineage>
        <taxon>Eukaryota</taxon>
        <taxon>Fungi</taxon>
        <taxon>Fungi incertae sedis</taxon>
        <taxon>Mucoromycota</taxon>
        <taxon>Mucoromycotina</taxon>
        <taxon>Endogonomycetes</taxon>
        <taxon>Endogonales</taxon>
        <taxon>Endogonales incertae sedis</taxon>
        <taxon>Bifiguratus</taxon>
    </lineage>
</organism>
<dbReference type="Proteomes" id="UP000242875">
    <property type="component" value="Unassembled WGS sequence"/>
</dbReference>
<evidence type="ECO:0000256" key="3">
    <source>
        <dbReference type="ARBA" id="ARBA00022574"/>
    </source>
</evidence>
<dbReference type="OrthoDB" id="5594999at2759"/>
<comment type="subcellular location">
    <subcellularLocation>
        <location evidence="1">Cytoplasm</location>
    </subcellularLocation>
</comment>
<dbReference type="AlphaFoldDB" id="A0A261XVV3"/>
<name>A0A261XVV3_9FUNG</name>
<dbReference type="InterPro" id="IPR001680">
    <property type="entry name" value="WD40_rpt"/>
</dbReference>
<evidence type="ECO:0000256" key="2">
    <source>
        <dbReference type="ARBA" id="ARBA00022490"/>
    </source>
</evidence>
<dbReference type="PANTHER" id="PTHR14344">
    <property type="entry name" value="WD REPEAT PROTEIN"/>
    <property type="match status" value="1"/>
</dbReference>
<feature type="repeat" description="WD" evidence="7">
    <location>
        <begin position="956"/>
        <end position="972"/>
    </location>
</feature>
<evidence type="ECO:0000256" key="4">
    <source>
        <dbReference type="ARBA" id="ARBA00022694"/>
    </source>
</evidence>
<dbReference type="EMBL" id="MVBO01000147">
    <property type="protein sequence ID" value="OZJ02499.1"/>
    <property type="molecule type" value="Genomic_DNA"/>
</dbReference>
<feature type="repeat" description="WD" evidence="7">
    <location>
        <begin position="318"/>
        <end position="346"/>
    </location>
</feature>
<evidence type="ECO:0000256" key="7">
    <source>
        <dbReference type="PROSITE-ProRule" id="PRU00221"/>
    </source>
</evidence>
<dbReference type="InterPro" id="IPR036322">
    <property type="entry name" value="WD40_repeat_dom_sf"/>
</dbReference>
<sequence length="1138" mass="126598">MVEVAKGEFVGKVTALCFITSQILLVGHGPYLKAFHVPTGQLVARELALPHTVIHRITQVDVLCQKEGVFDTFSIIVSGGKNICVVLVRVGDMSRDPTSNVDLVMQTEVVTFSDWIQDVTWLYDRSDPSRTEIVIAFAHNFVEVYPMQHLQERKMLRHVQCEVKCILYSARFYGHTWGDLLLASGTVFNEVHLWRPSRCNSSDLGIVHAKLIGHEGVIFGIRWFDDATLLASVSDDRSIRVWKVTQQEGDETPIDCAIIWGHTSRVWDCQFVDSWLVSISEDATCRVWQNRLLTTTAPGEQSITRCLAAWEGHATKNIWSLAVDPTRRIVATGGQDSGLRLWSLASIAQNNVDSESSLIHSRFPSKTVYAVAEDKSEDTDEPRNFVNSDYRTIVVATAEGYVLANDVIDGSWKRLHFDPAFSNYSIVSRSECGRIIAVASLQGEVLLLSPREEFEARKFSMHSKQARAIIITNGTDDKFFLLSYAVDSSCSFHTLDTRHRKIELIRTINIRLPKQKVNIMCAALSGDNRILVMGTRESALLVYQLLDSHSSRSPGDETEVSPSAEIKKAHQGDAITSVMLHGSGSTDLVLYSTGRDGAYNKYRVCLKSVVNTKHSDACKLQQSPLSNLRNEDSWYSPAGSLIESDSDTDVSATLNGAVTAQGVELQKLFREKVTKGWLERATFKDGELLLLGFYRKRGYLYNTEKRFEMLTVACGGAHRAWDFMVSDAQMSQTIFTFIRHQQLYTYVRQAIAGSEGFIESKLQEGFHGREVRSVQQLQLASPTGQIHDVLVTGAEDTLLKFHLRHHSKFGTSLKCITAVQKHSSVIRCVSTTPENQELLFTSGGNEEIRCWRLTVDHNASNPEEIQVHAVETGICPRVVDMEARIMDTTVYTPKVSRGFHILAAAYSDGIIRLWLYSEATCAFSLLAEGAFHDKCVLQISHCILQSMEGMPPTVHILSGATDGRIAIWDISSILQRWCGGHIATKQQASTIPLAIMDSPTVVLQHHQSGVNAMDVRYDASTKKAIIASGGDDNAISVSTLCWDASEIKFREIDTVGYAAAHASSIQSVYIGKNGAIVSLGTDQRFIIWRHLDNILCPQNVTFIDVPDPSAMDVRDVGTQWTVCIVGLGLQSLHVFFEH</sequence>
<dbReference type="SMART" id="SM00320">
    <property type="entry name" value="WD40"/>
    <property type="match status" value="9"/>
</dbReference>
<dbReference type="GO" id="GO:0005737">
    <property type="term" value="C:cytoplasm"/>
    <property type="evidence" value="ECO:0007669"/>
    <property type="project" value="UniProtKB-SubCell"/>
</dbReference>
<dbReference type="SUPFAM" id="SSF50978">
    <property type="entry name" value="WD40 repeat-like"/>
    <property type="match status" value="2"/>
</dbReference>
<evidence type="ECO:0000256" key="1">
    <source>
        <dbReference type="ARBA" id="ARBA00004496"/>
    </source>
</evidence>
<dbReference type="Gene3D" id="2.130.10.10">
    <property type="entry name" value="YVTN repeat-like/Quinoprotein amine dehydrogenase"/>
    <property type="match status" value="4"/>
</dbReference>
<dbReference type="InterPro" id="IPR051973">
    <property type="entry name" value="tRNA_Anticodon_Mtase-Reg"/>
</dbReference>
<evidence type="ECO:0000313" key="9">
    <source>
        <dbReference type="Proteomes" id="UP000242875"/>
    </source>
</evidence>
<keyword evidence="3 7" id="KW-0853">WD repeat</keyword>
<evidence type="ECO:0000256" key="6">
    <source>
        <dbReference type="ARBA" id="ARBA00038255"/>
    </source>
</evidence>
<dbReference type="Pfam" id="PF00400">
    <property type="entry name" value="WD40"/>
    <property type="match status" value="3"/>
</dbReference>
<protein>
    <submittedName>
        <fullName evidence="8">Uncharacterized protein</fullName>
    </submittedName>
</protein>
<feature type="repeat" description="WD" evidence="7">
    <location>
        <begin position="211"/>
        <end position="252"/>
    </location>
</feature>
<dbReference type="GO" id="GO:0030488">
    <property type="term" value="P:tRNA methylation"/>
    <property type="evidence" value="ECO:0007669"/>
    <property type="project" value="TreeGrafter"/>
</dbReference>
<accession>A0A261XVV3</accession>
<dbReference type="PROSITE" id="PS50082">
    <property type="entry name" value="WD_REPEATS_2"/>
    <property type="match status" value="3"/>
</dbReference>
<keyword evidence="2" id="KW-0963">Cytoplasm</keyword>
<comment type="caution">
    <text evidence="8">The sequence shown here is derived from an EMBL/GenBank/DDBJ whole genome shotgun (WGS) entry which is preliminary data.</text>
</comment>
<proteinExistence type="inferred from homology"/>
<dbReference type="PANTHER" id="PTHR14344:SF3">
    <property type="entry name" value="WD REPEAT-CONTAINING PROTEIN 6"/>
    <property type="match status" value="1"/>
</dbReference>
<comment type="similarity">
    <text evidence="6">Belongs to the WD repeat WDR6 family.</text>
</comment>
<dbReference type="PROSITE" id="PS50294">
    <property type="entry name" value="WD_REPEATS_REGION"/>
    <property type="match status" value="1"/>
</dbReference>